<dbReference type="PROSITE" id="PS50035">
    <property type="entry name" value="PLD"/>
    <property type="match status" value="2"/>
</dbReference>
<dbReference type="Pfam" id="PF13396">
    <property type="entry name" value="PLDc_N"/>
    <property type="match status" value="1"/>
</dbReference>
<evidence type="ECO:0000313" key="8">
    <source>
        <dbReference type="EMBL" id="PWG64579.1"/>
    </source>
</evidence>
<keyword evidence="3 6" id="KW-0812">Transmembrane</keyword>
<evidence type="ECO:0000256" key="6">
    <source>
        <dbReference type="SAM" id="Phobius"/>
    </source>
</evidence>
<feature type="domain" description="PLD phosphodiesterase" evidence="7">
    <location>
        <begin position="381"/>
        <end position="408"/>
    </location>
</feature>
<protein>
    <submittedName>
        <fullName evidence="8">Cardiolipin synthase</fullName>
    </submittedName>
</protein>
<dbReference type="OrthoDB" id="9762009at2"/>
<evidence type="ECO:0000313" key="9">
    <source>
        <dbReference type="Proteomes" id="UP000245474"/>
    </source>
</evidence>
<keyword evidence="2" id="KW-1003">Cell membrane</keyword>
<dbReference type="Pfam" id="PF13091">
    <property type="entry name" value="PLDc_2"/>
    <property type="match status" value="2"/>
</dbReference>
<evidence type="ECO:0000256" key="2">
    <source>
        <dbReference type="ARBA" id="ARBA00022475"/>
    </source>
</evidence>
<sequence length="468" mass="51611">MATLQWLGLVGVFLLSTGTALHALLEKREPPAAFAWIAVCLLFPVLGPILYFFLGVNRIRTRARKLVGGLGSSDDGSPAHPPVEIPTAFRQQARISAAVTGLPLTAGNTVEALPGGDSAYPRMLAAIDAANERVYLSTYIFESNTSGERFADALARAHQRGVDVRVLLDGAGEWYSWPRIRHRLRRSGIHVARFLPPRLLPPSLLINLRNHRKLLLVDGGVAFTGGMNIGDRHLRERPDGTPGIRDVHFRIDGPITSQLETVFLDDWEFASGARDAPNAVEPPADGDALCRVIVDGPNEDLHRLTMVLVGAVAAAREQVAIMTPYFLPPRELISALQAAAVRGVTVDVLLPARNNLPFMHWATRNMLWELVKWGVRVYYQPGPFDHSKLFVVDRHYAQVGSANLDPRSLRLNFEAVVEIYDTTFGASVASHIEHARQGAAPVTLEELDNRPLLPRIRDAVCWLFTPYL</sequence>
<comment type="caution">
    <text evidence="8">The sequence shown here is derived from an EMBL/GenBank/DDBJ whole genome shotgun (WGS) entry which is preliminary data.</text>
</comment>
<dbReference type="GO" id="GO:0005886">
    <property type="term" value="C:plasma membrane"/>
    <property type="evidence" value="ECO:0007669"/>
    <property type="project" value="UniProtKB-SubCell"/>
</dbReference>
<dbReference type="SUPFAM" id="SSF56024">
    <property type="entry name" value="Phospholipase D/nuclease"/>
    <property type="match status" value="2"/>
</dbReference>
<dbReference type="SMART" id="SM00155">
    <property type="entry name" value="PLDc"/>
    <property type="match status" value="2"/>
</dbReference>
<keyword evidence="9" id="KW-1185">Reference proteome</keyword>
<name>A0A2U2N6I6_9GAMM</name>
<dbReference type="Proteomes" id="UP000245474">
    <property type="component" value="Unassembled WGS sequence"/>
</dbReference>
<feature type="transmembrane region" description="Helical" evidence="6">
    <location>
        <begin position="33"/>
        <end position="54"/>
    </location>
</feature>
<dbReference type="RefSeq" id="WP_109676673.1">
    <property type="nucleotide sequence ID" value="NZ_CP086615.1"/>
</dbReference>
<gene>
    <name evidence="8" type="ORF">DEM34_04420</name>
</gene>
<dbReference type="PANTHER" id="PTHR21248:SF22">
    <property type="entry name" value="PHOSPHOLIPASE D"/>
    <property type="match status" value="1"/>
</dbReference>
<dbReference type="InterPro" id="IPR027379">
    <property type="entry name" value="CLS_N"/>
</dbReference>
<keyword evidence="4 6" id="KW-1133">Transmembrane helix</keyword>
<evidence type="ECO:0000256" key="5">
    <source>
        <dbReference type="ARBA" id="ARBA00023136"/>
    </source>
</evidence>
<evidence type="ECO:0000256" key="1">
    <source>
        <dbReference type="ARBA" id="ARBA00004651"/>
    </source>
</evidence>
<dbReference type="CDD" id="cd09157">
    <property type="entry name" value="PLDc_CLS_unchar2_1"/>
    <property type="match status" value="1"/>
</dbReference>
<evidence type="ECO:0000259" key="7">
    <source>
        <dbReference type="PROSITE" id="PS50035"/>
    </source>
</evidence>
<organism evidence="8 9">
    <name type="scientific">Sediminicurvatus halobius</name>
    <dbReference type="NCBI Taxonomy" id="2182432"/>
    <lineage>
        <taxon>Bacteria</taxon>
        <taxon>Pseudomonadati</taxon>
        <taxon>Pseudomonadota</taxon>
        <taxon>Gammaproteobacteria</taxon>
        <taxon>Chromatiales</taxon>
        <taxon>Ectothiorhodospiraceae</taxon>
        <taxon>Sediminicurvatus</taxon>
    </lineage>
</organism>
<dbReference type="Gene3D" id="3.30.870.10">
    <property type="entry name" value="Endonuclease Chain A"/>
    <property type="match status" value="2"/>
</dbReference>
<evidence type="ECO:0000256" key="3">
    <source>
        <dbReference type="ARBA" id="ARBA00022692"/>
    </source>
</evidence>
<dbReference type="GO" id="GO:0032049">
    <property type="term" value="P:cardiolipin biosynthetic process"/>
    <property type="evidence" value="ECO:0007669"/>
    <property type="project" value="UniProtKB-ARBA"/>
</dbReference>
<dbReference type="AlphaFoldDB" id="A0A2U2N6I6"/>
<keyword evidence="5 6" id="KW-0472">Membrane</keyword>
<reference evidence="8 9" key="1">
    <citation type="submission" date="2018-05" db="EMBL/GenBank/DDBJ databases">
        <title>Spiribacter halobius sp. nov., a moderately halophilic bacterium isolated from marine solar saltern.</title>
        <authorList>
            <person name="Zheng W.-S."/>
            <person name="Lu D.-C."/>
            <person name="Du Z.-J."/>
        </authorList>
    </citation>
    <scope>NUCLEOTIDE SEQUENCE [LARGE SCALE GENOMIC DNA]</scope>
    <source>
        <strain evidence="8 9">E85</strain>
    </source>
</reference>
<evidence type="ECO:0000256" key="4">
    <source>
        <dbReference type="ARBA" id="ARBA00022989"/>
    </source>
</evidence>
<dbReference type="CDD" id="cd09163">
    <property type="entry name" value="PLDc_CLS_unchar2_2"/>
    <property type="match status" value="1"/>
</dbReference>
<dbReference type="InterPro" id="IPR025202">
    <property type="entry name" value="PLD-like_dom"/>
</dbReference>
<dbReference type="PANTHER" id="PTHR21248">
    <property type="entry name" value="CARDIOLIPIN SYNTHASE"/>
    <property type="match status" value="1"/>
</dbReference>
<accession>A0A2U2N6I6</accession>
<dbReference type="EMBL" id="QFFI01000005">
    <property type="protein sequence ID" value="PWG64579.1"/>
    <property type="molecule type" value="Genomic_DNA"/>
</dbReference>
<proteinExistence type="predicted"/>
<feature type="domain" description="PLD phosphodiesterase" evidence="7">
    <location>
        <begin position="206"/>
        <end position="233"/>
    </location>
</feature>
<dbReference type="GO" id="GO:0008808">
    <property type="term" value="F:cardiolipin synthase activity"/>
    <property type="evidence" value="ECO:0007669"/>
    <property type="project" value="TreeGrafter"/>
</dbReference>
<comment type="subcellular location">
    <subcellularLocation>
        <location evidence="1">Cell membrane</location>
        <topology evidence="1">Multi-pass membrane protein</topology>
    </subcellularLocation>
</comment>
<dbReference type="InterPro" id="IPR001736">
    <property type="entry name" value="PLipase_D/transphosphatidylase"/>
</dbReference>